<reference evidence="8" key="1">
    <citation type="journal article" date="2019" name="Int. J. Syst. Evol. Microbiol.">
        <title>The Global Catalogue of Microorganisms (GCM) 10K type strain sequencing project: providing services to taxonomists for standard genome sequencing and annotation.</title>
        <authorList>
            <consortium name="The Broad Institute Genomics Platform"/>
            <consortium name="The Broad Institute Genome Sequencing Center for Infectious Disease"/>
            <person name="Wu L."/>
            <person name="Ma J."/>
        </authorList>
    </citation>
    <scope>NUCLEOTIDE SEQUENCE [LARGE SCALE GENOMIC DNA]</scope>
    <source>
        <strain evidence="8">CECT 8010</strain>
    </source>
</reference>
<dbReference type="InterPro" id="IPR012944">
    <property type="entry name" value="SusD_RagB_dom"/>
</dbReference>
<evidence type="ECO:0000256" key="5">
    <source>
        <dbReference type="ARBA" id="ARBA00023237"/>
    </source>
</evidence>
<dbReference type="Pfam" id="PF07980">
    <property type="entry name" value="SusD_RagB"/>
    <property type="match status" value="1"/>
</dbReference>
<accession>A0ABV8PZQ0</accession>
<keyword evidence="4" id="KW-0472">Membrane</keyword>
<dbReference type="SUPFAM" id="SSF48452">
    <property type="entry name" value="TPR-like"/>
    <property type="match status" value="1"/>
</dbReference>
<keyword evidence="8" id="KW-1185">Reference proteome</keyword>
<comment type="subcellular location">
    <subcellularLocation>
        <location evidence="1">Cell outer membrane</location>
    </subcellularLocation>
</comment>
<dbReference type="PROSITE" id="PS51257">
    <property type="entry name" value="PROKAR_LIPOPROTEIN"/>
    <property type="match status" value="1"/>
</dbReference>
<keyword evidence="5" id="KW-0998">Cell outer membrane</keyword>
<dbReference type="RefSeq" id="WP_379015723.1">
    <property type="nucleotide sequence ID" value="NZ_JBHSDC010000029.1"/>
</dbReference>
<gene>
    <name evidence="7" type="ORF">ACFOW1_16215</name>
</gene>
<dbReference type="Proteomes" id="UP001595906">
    <property type="component" value="Unassembled WGS sequence"/>
</dbReference>
<evidence type="ECO:0000259" key="6">
    <source>
        <dbReference type="Pfam" id="PF07980"/>
    </source>
</evidence>
<evidence type="ECO:0000256" key="4">
    <source>
        <dbReference type="ARBA" id="ARBA00023136"/>
    </source>
</evidence>
<comment type="similarity">
    <text evidence="2">Belongs to the SusD family.</text>
</comment>
<proteinExistence type="inferred from homology"/>
<evidence type="ECO:0000313" key="7">
    <source>
        <dbReference type="EMBL" id="MFC4233447.1"/>
    </source>
</evidence>
<evidence type="ECO:0000313" key="8">
    <source>
        <dbReference type="Proteomes" id="UP001595906"/>
    </source>
</evidence>
<organism evidence="7 8">
    <name type="scientific">Parasediminibacterium paludis</name>
    <dbReference type="NCBI Taxonomy" id="908966"/>
    <lineage>
        <taxon>Bacteria</taxon>
        <taxon>Pseudomonadati</taxon>
        <taxon>Bacteroidota</taxon>
        <taxon>Chitinophagia</taxon>
        <taxon>Chitinophagales</taxon>
        <taxon>Chitinophagaceae</taxon>
        <taxon>Parasediminibacterium</taxon>
    </lineage>
</organism>
<dbReference type="InterPro" id="IPR011990">
    <property type="entry name" value="TPR-like_helical_dom_sf"/>
</dbReference>
<protein>
    <submittedName>
        <fullName evidence="7">RagB/SusD family nutrient uptake outer membrane protein</fullName>
    </submittedName>
</protein>
<sequence>MKHTNYKIFKKLLSSAGYLTLFIAILFSTSCKKELNQVNPNSPTLAGNVTNETGIAAYALGGVYWSGFNYGDGWLGDSYFSLPWGYHELMGDVIGGGQGSNNQTTTMGVPDYFIADPTNASATTVNNASPQVSIIRSFNTTAATANANNALFYEWSNMYSMINGMNTVLIQLPSITGLSADKVATVKAWAYWWKGYAYAQIGTLYYAGLIVNTPSTIVSNYVNQAAIITESNTQLNNALTALKGISNQADYTTMISELIPLQCQKGLGTPLSSAQWIRTINTMLARNILLNKLSPFVNGNPAATITGATIPTMSAADWASIVTYCNAGIQSGDKVFTGRTSGANSFFSNAGGSVAGICASSNQATTYKVSERLVQSFPAGDKRLANFSTSSGTFYGDANTNSTRYSLVDGVTAGLSNIPILGTRQVGGLEIYIGPTYEENALMLAEANIRTGNIPAGLALIDAVRSYQGAGLPAVAGTSLTLSQALNVLTQERIAALAFRGLSFYDSRRWGWSYGITKGGGRYGSTIIYNKNVYTNATINYNFMDYWDVPADEIVKNPPATGSSAVTNPNY</sequence>
<name>A0ABV8PZQ0_9BACT</name>
<comment type="caution">
    <text evidence="7">The sequence shown here is derived from an EMBL/GenBank/DDBJ whole genome shotgun (WGS) entry which is preliminary data.</text>
</comment>
<evidence type="ECO:0000256" key="2">
    <source>
        <dbReference type="ARBA" id="ARBA00006275"/>
    </source>
</evidence>
<dbReference type="Gene3D" id="1.25.40.390">
    <property type="match status" value="1"/>
</dbReference>
<evidence type="ECO:0000256" key="3">
    <source>
        <dbReference type="ARBA" id="ARBA00022729"/>
    </source>
</evidence>
<dbReference type="EMBL" id="JBHSDC010000029">
    <property type="protein sequence ID" value="MFC4233447.1"/>
    <property type="molecule type" value="Genomic_DNA"/>
</dbReference>
<feature type="domain" description="RagB/SusD" evidence="6">
    <location>
        <begin position="442"/>
        <end position="558"/>
    </location>
</feature>
<keyword evidence="3" id="KW-0732">Signal</keyword>
<evidence type="ECO:0000256" key="1">
    <source>
        <dbReference type="ARBA" id="ARBA00004442"/>
    </source>
</evidence>